<dbReference type="GO" id="GO:0005737">
    <property type="term" value="C:cytoplasm"/>
    <property type="evidence" value="ECO:0007669"/>
    <property type="project" value="UniProtKB-SubCell"/>
</dbReference>
<feature type="signal peptide" evidence="12">
    <location>
        <begin position="1"/>
        <end position="21"/>
    </location>
</feature>
<evidence type="ECO:0000256" key="12">
    <source>
        <dbReference type="SAM" id="SignalP"/>
    </source>
</evidence>
<feature type="chain" id="PRO_5044022200" evidence="12">
    <location>
        <begin position="22"/>
        <end position="445"/>
    </location>
</feature>
<dbReference type="PROSITE" id="PS00134">
    <property type="entry name" value="TRYPSIN_HIS"/>
    <property type="match status" value="1"/>
</dbReference>
<keyword evidence="12" id="KW-0732">Signal</keyword>
<evidence type="ECO:0000313" key="14">
    <source>
        <dbReference type="EMBL" id="CCO47045.1"/>
    </source>
</evidence>
<dbReference type="InterPro" id="IPR001254">
    <property type="entry name" value="Trypsin_dom"/>
</dbReference>
<feature type="domain" description="Peptidase S1" evidence="13">
    <location>
        <begin position="35"/>
        <end position="267"/>
    </location>
</feature>
<evidence type="ECO:0000256" key="4">
    <source>
        <dbReference type="ARBA" id="ARBA00022490"/>
    </source>
</evidence>
<dbReference type="Proteomes" id="UP000018211">
    <property type="component" value="Unassembled WGS sequence"/>
</dbReference>
<evidence type="ECO:0000256" key="5">
    <source>
        <dbReference type="ARBA" id="ARBA00022525"/>
    </source>
</evidence>
<dbReference type="PRINTS" id="PR00722">
    <property type="entry name" value="CHYMOTRYPSIN"/>
</dbReference>
<dbReference type="NCBIfam" id="NF012200">
    <property type="entry name" value="choice_anch_D"/>
    <property type="match status" value="1"/>
</dbReference>
<dbReference type="FunFam" id="2.40.10.10:FF:000002">
    <property type="entry name" value="Transmembrane protease serine"/>
    <property type="match status" value="1"/>
</dbReference>
<dbReference type="SUPFAM" id="SSF50494">
    <property type="entry name" value="Trypsin-like serine proteases"/>
    <property type="match status" value="1"/>
</dbReference>
<evidence type="ECO:0000256" key="7">
    <source>
        <dbReference type="ARBA" id="ARBA00022801"/>
    </source>
</evidence>
<dbReference type="PROSITE" id="PS00135">
    <property type="entry name" value="TRYPSIN_SER"/>
    <property type="match status" value="1"/>
</dbReference>
<keyword evidence="9" id="KW-1015">Disulfide bond</keyword>
<evidence type="ECO:0000256" key="10">
    <source>
        <dbReference type="ARBA" id="ARBA00023273"/>
    </source>
</evidence>
<dbReference type="AlphaFoldDB" id="A0AAV2VRF4"/>
<dbReference type="GO" id="GO:0005615">
    <property type="term" value="C:extracellular space"/>
    <property type="evidence" value="ECO:0007669"/>
    <property type="project" value="TreeGrafter"/>
</dbReference>
<dbReference type="InterPro" id="IPR018114">
    <property type="entry name" value="TRYPSIN_HIS"/>
</dbReference>
<dbReference type="FunFam" id="2.40.10.10:FF:000068">
    <property type="entry name" value="transmembrane protease serine 2"/>
    <property type="match status" value="1"/>
</dbReference>
<keyword evidence="5" id="KW-0964">Secreted</keyword>
<dbReference type="InterPro" id="IPR053879">
    <property type="entry name" value="HYDIN_VesB_CFA65-like_Ig"/>
</dbReference>
<proteinExistence type="predicted"/>
<keyword evidence="8" id="KW-0969">Cilium</keyword>
<evidence type="ECO:0000259" key="13">
    <source>
        <dbReference type="PROSITE" id="PS50240"/>
    </source>
</evidence>
<evidence type="ECO:0000256" key="1">
    <source>
        <dbReference type="ARBA" id="ARBA00004138"/>
    </source>
</evidence>
<keyword evidence="7 11" id="KW-0378">Hydrolase</keyword>
<comment type="caution">
    <text evidence="14">The sequence shown here is derived from an EMBL/GenBank/DDBJ whole genome shotgun (WGS) entry which is preliminary data.</text>
</comment>
<evidence type="ECO:0000256" key="8">
    <source>
        <dbReference type="ARBA" id="ARBA00023069"/>
    </source>
</evidence>
<keyword evidence="10" id="KW-0966">Cell projection</keyword>
<dbReference type="InterPro" id="IPR009003">
    <property type="entry name" value="Peptidase_S1_PA"/>
</dbReference>
<dbReference type="Pfam" id="PF22544">
    <property type="entry name" value="HYDIN_VesB_CFA65-like_Ig"/>
    <property type="match status" value="1"/>
</dbReference>
<reference evidence="14 15" key="1">
    <citation type="journal article" date="2013" name="ISME J.">
        <title>Comparative genomics of pathogenic lineages of Vibrio nigripulchritudo identifies virulence-associated traits.</title>
        <authorList>
            <person name="Goudenege D."/>
            <person name="Labreuche Y."/>
            <person name="Krin E."/>
            <person name="Ansquer D."/>
            <person name="Mangenot S."/>
            <person name="Calteau A."/>
            <person name="Medigue C."/>
            <person name="Mazel D."/>
            <person name="Polz M.F."/>
            <person name="Le Roux F."/>
        </authorList>
    </citation>
    <scope>NUCLEOTIDE SEQUENCE [LARGE SCALE GENOMIC DNA]</scope>
    <source>
        <strain evidence="14 15">SOn1</strain>
    </source>
</reference>
<evidence type="ECO:0000256" key="9">
    <source>
        <dbReference type="ARBA" id="ARBA00023157"/>
    </source>
</evidence>
<dbReference type="GO" id="GO:0004252">
    <property type="term" value="F:serine-type endopeptidase activity"/>
    <property type="evidence" value="ECO:0007669"/>
    <property type="project" value="InterPro"/>
</dbReference>
<dbReference type="CDD" id="cd00190">
    <property type="entry name" value="Tryp_SPc"/>
    <property type="match status" value="1"/>
</dbReference>
<dbReference type="InterPro" id="IPR033116">
    <property type="entry name" value="TRYPSIN_SER"/>
</dbReference>
<keyword evidence="4" id="KW-0963">Cytoplasm</keyword>
<dbReference type="Pfam" id="PF00089">
    <property type="entry name" value="Trypsin"/>
    <property type="match status" value="1"/>
</dbReference>
<dbReference type="Gene3D" id="2.40.10.10">
    <property type="entry name" value="Trypsin-like serine proteases"/>
    <property type="match status" value="1"/>
</dbReference>
<protein>
    <submittedName>
        <fullName evidence="14">Trypsin/Subtilisin-like serine protease</fullName>
    </submittedName>
</protein>
<keyword evidence="6 11" id="KW-0645">Protease</keyword>
<name>A0AAV2VRF4_9VIBR</name>
<dbReference type="GO" id="GO:0006508">
    <property type="term" value="P:proteolysis"/>
    <property type="evidence" value="ECO:0007669"/>
    <property type="project" value="UniProtKB-KW"/>
</dbReference>
<gene>
    <name evidence="14" type="ORF">VIBNISOn1_200045</name>
</gene>
<accession>A0AAV2VRF4</accession>
<dbReference type="SMART" id="SM00020">
    <property type="entry name" value="Tryp_SPc"/>
    <property type="match status" value="1"/>
</dbReference>
<dbReference type="Gene3D" id="2.60.40.10">
    <property type="entry name" value="Immunoglobulins"/>
    <property type="match status" value="1"/>
</dbReference>
<dbReference type="PROSITE" id="PS50240">
    <property type="entry name" value="TRYPSIN_DOM"/>
    <property type="match status" value="1"/>
</dbReference>
<evidence type="ECO:0000256" key="3">
    <source>
        <dbReference type="ARBA" id="ARBA00004613"/>
    </source>
</evidence>
<dbReference type="InterPro" id="IPR013783">
    <property type="entry name" value="Ig-like_fold"/>
</dbReference>
<evidence type="ECO:0000256" key="6">
    <source>
        <dbReference type="ARBA" id="ARBA00022670"/>
    </source>
</evidence>
<evidence type="ECO:0000313" key="15">
    <source>
        <dbReference type="Proteomes" id="UP000018211"/>
    </source>
</evidence>
<dbReference type="PANTHER" id="PTHR24264">
    <property type="entry name" value="TRYPSIN-RELATED"/>
    <property type="match status" value="1"/>
</dbReference>
<dbReference type="InterPro" id="IPR001314">
    <property type="entry name" value="Peptidase_S1A"/>
</dbReference>
<evidence type="ECO:0000256" key="11">
    <source>
        <dbReference type="RuleBase" id="RU363034"/>
    </source>
</evidence>
<dbReference type="PANTHER" id="PTHR24264:SF65">
    <property type="entry name" value="SRCR DOMAIN-CONTAINING PROTEIN"/>
    <property type="match status" value="1"/>
</dbReference>
<organism evidence="14 15">
    <name type="scientific">Vibrio nigripulchritudo SOn1</name>
    <dbReference type="NCBI Taxonomy" id="1238450"/>
    <lineage>
        <taxon>Bacteria</taxon>
        <taxon>Pseudomonadati</taxon>
        <taxon>Pseudomonadota</taxon>
        <taxon>Gammaproteobacteria</taxon>
        <taxon>Vibrionales</taxon>
        <taxon>Vibrionaceae</taxon>
        <taxon>Vibrio</taxon>
    </lineage>
</organism>
<dbReference type="InterPro" id="IPR050127">
    <property type="entry name" value="Serine_Proteases_S1"/>
</dbReference>
<keyword evidence="11" id="KW-0720">Serine protease</keyword>
<dbReference type="InterPro" id="IPR043504">
    <property type="entry name" value="Peptidase_S1_PA_chymotrypsin"/>
</dbReference>
<evidence type="ECO:0000256" key="2">
    <source>
        <dbReference type="ARBA" id="ARBA00004496"/>
    </source>
</evidence>
<sequence>MKITRNMALVTAMLAPMATIGAEIPGAGFEVTPRIVGGGDANTANWGFFSHLQIKIGNKTYSCGGSNLGDGYVLTAAHCVDGAQASGVSVRVGAKTRRGNDGQRANVTQIHMHPNYNSSTYKNDIAVLKLDRVLPTATTVEIAAGSLSQYAGIGDLLSVAGLGRLSSGGASPSRLQEVDVPLVSDATCRAAGGPYNNVGSVEFCAGLPQGGKDSCQGDSGGPIVVNRSGTITQLGVVSWGIGCAAAGNYGVYSDIAALRGWLDTVISAPGGNYSVGYTKDQSLASFKVGETKSHTFSIKNTGTEAFTLNTVSVAGSGVASSPVIGADNCSQSTLTANQSCQVSVEFGASAAGTAKAQLSFSTDKGTSVYTANVSAEATTTGGGNGGTYDFVYPEGISNYTFGTVVLAEDGNRYQCLGFPGGLWCSAGGAYAPGTGWAWDSAWSKL</sequence>
<dbReference type="EMBL" id="CAOF01000110">
    <property type="protein sequence ID" value="CCO47045.1"/>
    <property type="molecule type" value="Genomic_DNA"/>
</dbReference>
<comment type="subcellular location">
    <subcellularLocation>
        <location evidence="1">Cell projection</location>
        <location evidence="1">Cilium</location>
    </subcellularLocation>
    <subcellularLocation>
        <location evidence="2">Cytoplasm</location>
    </subcellularLocation>
    <subcellularLocation>
        <location evidence="3">Secreted</location>
    </subcellularLocation>
</comment>